<proteinExistence type="predicted"/>
<dbReference type="EMBL" id="MT141423">
    <property type="protein sequence ID" value="QJA60863.1"/>
    <property type="molecule type" value="Genomic_DNA"/>
</dbReference>
<evidence type="ECO:0000313" key="1">
    <source>
        <dbReference type="EMBL" id="QJA60863.1"/>
    </source>
</evidence>
<sequence>MSDDNTYQPNVYMEQGGNKLVVKSGGEFQFYDSDYTGAMMENFMKSFTTHTDYYRSGAVSFFNVSQMPVAYGFHAWSGNTTMSLGSVTLAVPDSGCVVYMDGTHLIGDGNLSVLTSGFSLINMGSVLLSSFEMSAMGWAQLICPREGQWAVVAGNITEHLAA</sequence>
<protein>
    <submittedName>
        <fullName evidence="1">Uncharacterized protein</fullName>
    </submittedName>
</protein>
<dbReference type="AlphaFoldDB" id="A0A6M3ITN6"/>
<organism evidence="1">
    <name type="scientific">viral metagenome</name>
    <dbReference type="NCBI Taxonomy" id="1070528"/>
    <lineage>
        <taxon>unclassified sequences</taxon>
        <taxon>metagenomes</taxon>
        <taxon>organismal metagenomes</taxon>
    </lineage>
</organism>
<name>A0A6M3ITN6_9ZZZZ</name>
<gene>
    <name evidence="1" type="ORF">MM415B01035_0005</name>
</gene>
<reference evidence="1" key="1">
    <citation type="submission" date="2020-03" db="EMBL/GenBank/DDBJ databases">
        <title>The deep terrestrial virosphere.</title>
        <authorList>
            <person name="Holmfeldt K."/>
            <person name="Nilsson E."/>
            <person name="Simone D."/>
            <person name="Lopez-Fernandez M."/>
            <person name="Wu X."/>
            <person name="de Brujin I."/>
            <person name="Lundin D."/>
            <person name="Andersson A."/>
            <person name="Bertilsson S."/>
            <person name="Dopson M."/>
        </authorList>
    </citation>
    <scope>NUCLEOTIDE SEQUENCE</scope>
    <source>
        <strain evidence="1">MM415B01035</strain>
    </source>
</reference>
<accession>A0A6M3ITN6</accession>